<keyword evidence="1" id="KW-0732">Signal</keyword>
<dbReference type="STRING" id="1236220.SAMN04488112_104168"/>
<evidence type="ECO:0000313" key="3">
    <source>
        <dbReference type="Proteomes" id="UP000199387"/>
    </source>
</evidence>
<keyword evidence="3" id="KW-1185">Reference proteome</keyword>
<dbReference type="Pfam" id="PF06207">
    <property type="entry name" value="DUF1002"/>
    <property type="match status" value="1"/>
</dbReference>
<organism evidence="2 3">
    <name type="scientific">Melghirimyces thermohalophilus</name>
    <dbReference type="NCBI Taxonomy" id="1236220"/>
    <lineage>
        <taxon>Bacteria</taxon>
        <taxon>Bacillati</taxon>
        <taxon>Bacillota</taxon>
        <taxon>Bacilli</taxon>
        <taxon>Bacillales</taxon>
        <taxon>Thermoactinomycetaceae</taxon>
        <taxon>Melghirimyces</taxon>
    </lineage>
</organism>
<name>A0A1G6JTP2_9BACL</name>
<dbReference type="InterPro" id="IPR009343">
    <property type="entry name" value="DUF1002"/>
</dbReference>
<gene>
    <name evidence="2" type="ORF">SAMN04488112_104168</name>
</gene>
<dbReference type="Proteomes" id="UP000199387">
    <property type="component" value="Unassembled WGS sequence"/>
</dbReference>
<dbReference type="AlphaFoldDB" id="A0A1G6JTP2"/>
<dbReference type="EMBL" id="FMZA01000004">
    <property type="protein sequence ID" value="SDC21775.1"/>
    <property type="molecule type" value="Genomic_DNA"/>
</dbReference>
<evidence type="ECO:0000256" key="1">
    <source>
        <dbReference type="SAM" id="SignalP"/>
    </source>
</evidence>
<evidence type="ECO:0000313" key="2">
    <source>
        <dbReference type="EMBL" id="SDC21775.1"/>
    </source>
</evidence>
<feature type="signal peptide" evidence="1">
    <location>
        <begin position="1"/>
        <end position="27"/>
    </location>
</feature>
<dbReference type="RefSeq" id="WP_245662102.1">
    <property type="nucleotide sequence ID" value="NZ_FMZA01000004.1"/>
</dbReference>
<accession>A0A1G6JTP2</accession>
<reference evidence="2 3" key="1">
    <citation type="submission" date="2016-10" db="EMBL/GenBank/DDBJ databases">
        <authorList>
            <person name="de Groot N.N."/>
        </authorList>
    </citation>
    <scope>NUCLEOTIDE SEQUENCE [LARGE SCALE GENOMIC DNA]</scope>
    <source>
        <strain evidence="2 3">DSM 45514</strain>
    </source>
</reference>
<sequence>MIKKRMPLWTLIGLLLFAFALPTTVSADAVTGETVVTLGQDLTPQQKEQILQEMNADSNVKQIQVTNEEEHKYLGQYLDKATIGSRALSSAKITLTEEGSGIQVQTNNITSITEQMYANALTTAGVKDAEVYVTAPMKVSGTAGLTGILKAFESAAGKNINEEQKQVANEEMVRTSELGQNIGDNQKAADFMNRVKEEIAKQQPQSPEEVKDIIVNVAGDMNINLNNQDIENITNLMVKFSELNIDWDNLANQLDKLKDVVNSEEAQGFFDKLISWLSDLLNSLKGVFSS</sequence>
<protein>
    <submittedName>
        <fullName evidence="2">Uncharacterized protein YpuA, DUF1002 family</fullName>
    </submittedName>
</protein>
<feature type="chain" id="PRO_5011752363" evidence="1">
    <location>
        <begin position="28"/>
        <end position="290"/>
    </location>
</feature>
<proteinExistence type="predicted"/>